<accession>A0ABU2RV87</accession>
<keyword evidence="2" id="KW-0472">Membrane</keyword>
<feature type="domain" description="Pyrrolo-quinoline quinone repeat" evidence="3">
    <location>
        <begin position="364"/>
        <end position="512"/>
    </location>
</feature>
<dbReference type="Pfam" id="PF13360">
    <property type="entry name" value="PQQ_2"/>
    <property type="match status" value="2"/>
</dbReference>
<feature type="compositionally biased region" description="Pro residues" evidence="1">
    <location>
        <begin position="20"/>
        <end position="44"/>
    </location>
</feature>
<feature type="transmembrane region" description="Helical" evidence="2">
    <location>
        <begin position="119"/>
        <end position="139"/>
    </location>
</feature>
<keyword evidence="5" id="KW-1185">Reference proteome</keyword>
<dbReference type="InterPro" id="IPR002372">
    <property type="entry name" value="PQQ_rpt_dom"/>
</dbReference>
<dbReference type="Proteomes" id="UP001183777">
    <property type="component" value="Unassembled WGS sequence"/>
</dbReference>
<gene>
    <name evidence="4" type="ORF">RM649_33090</name>
</gene>
<protein>
    <submittedName>
        <fullName evidence="4">PQQ-binding-like beta-propeller repeat protein</fullName>
    </submittedName>
</protein>
<sequence>MTQPPGGQPPPQEGGFGAPYEPPPGSAQPPPPPPPGYGYPPQAPGPYGTQPGPYGPPQPGPYGPPQPGPYGPPQPGPYGPQPGPYAQPQPGPYGAQPGYGATPPPAAPGGGRSKRRTGLVVGAVLAVLLLAGGGVLFLGGDDGAGGKKPVAGPSDTTSEDGKHEDKDKAEPAGPSAAELNAGRKPGEARVLWLKYNDVDLPGLGAAVNGPWTAGDIVARTTYRTVSGYALADGTEKWKLPLPTDVCAAPSLPTDDGKIVIATLVSNTASIPDCSVLQMIDLKTGEQGWKKTVPLNGRLDMRSEVSLAVNGGTVTYARAGGGADGYRISDGEKLFGEAPGECEVGDVASGARLIAGVTCSDAVGKNRIEELDPTTGKPKWAYQLEPGWYLQTVYSFDPPVVVVTNAEEQRIIALRDDGTLRSRIDGPVAAEAVADARTLYLPTGLVYVDSRVTNTIQAYDLDTGKRTWEAESPTGQAMKPLRMEGGKVLAYVLASKEQGGGIVALEPGSGSPQTLLRHPASAADAEDDVLSARVVYVDGRSVLVPPLLASGTDEEERALKTVMVFGQ</sequence>
<feature type="compositionally biased region" description="Basic and acidic residues" evidence="1">
    <location>
        <begin position="159"/>
        <end position="170"/>
    </location>
</feature>
<organism evidence="4 5">
    <name type="scientific">Streptomyces salyersiae</name>
    <dbReference type="NCBI Taxonomy" id="3075530"/>
    <lineage>
        <taxon>Bacteria</taxon>
        <taxon>Bacillati</taxon>
        <taxon>Actinomycetota</taxon>
        <taxon>Actinomycetes</taxon>
        <taxon>Kitasatosporales</taxon>
        <taxon>Streptomycetaceae</taxon>
        <taxon>Streptomyces</taxon>
    </lineage>
</organism>
<keyword evidence="2" id="KW-0812">Transmembrane</keyword>
<comment type="caution">
    <text evidence="4">The sequence shown here is derived from an EMBL/GenBank/DDBJ whole genome shotgun (WGS) entry which is preliminary data.</text>
</comment>
<dbReference type="EMBL" id="JAVREX010000023">
    <property type="protein sequence ID" value="MDT0432450.1"/>
    <property type="molecule type" value="Genomic_DNA"/>
</dbReference>
<feature type="compositionally biased region" description="Low complexity" evidence="1">
    <location>
        <begin position="92"/>
        <end position="101"/>
    </location>
</feature>
<evidence type="ECO:0000259" key="3">
    <source>
        <dbReference type="Pfam" id="PF13360"/>
    </source>
</evidence>
<feature type="compositionally biased region" description="Pro residues" evidence="1">
    <location>
        <begin position="53"/>
        <end position="91"/>
    </location>
</feature>
<proteinExistence type="predicted"/>
<evidence type="ECO:0000256" key="1">
    <source>
        <dbReference type="SAM" id="MobiDB-lite"/>
    </source>
</evidence>
<feature type="region of interest" description="Disordered" evidence="1">
    <location>
        <begin position="140"/>
        <end position="183"/>
    </location>
</feature>
<dbReference type="RefSeq" id="WP_311661255.1">
    <property type="nucleotide sequence ID" value="NZ_JAVREX010000023.1"/>
</dbReference>
<keyword evidence="2" id="KW-1133">Transmembrane helix</keyword>
<dbReference type="InterPro" id="IPR011047">
    <property type="entry name" value="Quinoprotein_ADH-like_sf"/>
</dbReference>
<feature type="domain" description="Pyrrolo-quinoline quinone repeat" evidence="3">
    <location>
        <begin position="199"/>
        <end position="333"/>
    </location>
</feature>
<dbReference type="InterPro" id="IPR015943">
    <property type="entry name" value="WD40/YVTN_repeat-like_dom_sf"/>
</dbReference>
<evidence type="ECO:0000313" key="5">
    <source>
        <dbReference type="Proteomes" id="UP001183777"/>
    </source>
</evidence>
<dbReference type="SUPFAM" id="SSF50998">
    <property type="entry name" value="Quinoprotein alcohol dehydrogenase-like"/>
    <property type="match status" value="1"/>
</dbReference>
<evidence type="ECO:0000313" key="4">
    <source>
        <dbReference type="EMBL" id="MDT0432450.1"/>
    </source>
</evidence>
<reference evidence="5" key="1">
    <citation type="submission" date="2023-07" db="EMBL/GenBank/DDBJ databases">
        <title>30 novel species of actinomycetes from the DSMZ collection.</title>
        <authorList>
            <person name="Nouioui I."/>
        </authorList>
    </citation>
    <scope>NUCLEOTIDE SEQUENCE [LARGE SCALE GENOMIC DNA]</scope>
    <source>
        <strain evidence="5">DSM 41770</strain>
    </source>
</reference>
<feature type="region of interest" description="Disordered" evidence="1">
    <location>
        <begin position="1"/>
        <end position="114"/>
    </location>
</feature>
<evidence type="ECO:0000256" key="2">
    <source>
        <dbReference type="SAM" id="Phobius"/>
    </source>
</evidence>
<dbReference type="Gene3D" id="2.130.10.10">
    <property type="entry name" value="YVTN repeat-like/Quinoprotein amine dehydrogenase"/>
    <property type="match status" value="1"/>
</dbReference>
<feature type="compositionally biased region" description="Pro residues" evidence="1">
    <location>
        <begin position="1"/>
        <end position="12"/>
    </location>
</feature>
<name>A0ABU2RV87_9ACTN</name>